<dbReference type="InterPro" id="IPR029787">
    <property type="entry name" value="Nucleotide_cyclase"/>
</dbReference>
<dbReference type="SUPFAM" id="SSF55073">
    <property type="entry name" value="Nucleotide cyclase"/>
    <property type="match status" value="1"/>
</dbReference>
<sequence>MFASLMSFDIKTLLVAVALATTLSAVTRILLWRTHPGIPGLGHWAGASVLGTMALLMIAMRNVVPEWLALSLAQMLIAMGFILMWDGFRRFVGRAPLSRPILMVLIVFAIGLIVASNVLQSLTFRASSNALWIALLSAMVAQELLSAARPREIAMRVSGWLYAISAALFFVRGFAVATGDAIVDPWNPDGLAALLLFWWLCFTMGATLGMVLMASERLQKELDHQASHDPLTGALNRRALLMFAEKELARCRRNGQPLSVLMMDLDYFKAINDHFGHQGGDEFLCRFVSSSQRVLRTEDVFCRFGGEEFLALLPGITSEQGLLVAERIRSAYRSEMENITTLSLPFNATVSIGISQYRPEEEIDDVIRRADTALYQAKANGRNRCELMEFCGAE</sequence>
<feature type="transmembrane region" description="Helical" evidence="3">
    <location>
        <begin position="160"/>
        <end position="179"/>
    </location>
</feature>
<gene>
    <name evidence="5" type="ORF">SAMN05421863_104334</name>
</gene>
<dbReference type="EC" id="2.7.7.65" evidence="1"/>
<dbReference type="InterPro" id="IPR050469">
    <property type="entry name" value="Diguanylate_Cyclase"/>
</dbReference>
<dbReference type="InterPro" id="IPR043128">
    <property type="entry name" value="Rev_trsase/Diguanyl_cyclase"/>
</dbReference>
<accession>A0A1I4SU50</accession>
<evidence type="ECO:0000259" key="4">
    <source>
        <dbReference type="PROSITE" id="PS50887"/>
    </source>
</evidence>
<dbReference type="SMART" id="SM00267">
    <property type="entry name" value="GGDEF"/>
    <property type="match status" value="1"/>
</dbReference>
<comment type="catalytic activity">
    <reaction evidence="2">
        <text>2 GTP = 3',3'-c-di-GMP + 2 diphosphate</text>
        <dbReference type="Rhea" id="RHEA:24898"/>
        <dbReference type="ChEBI" id="CHEBI:33019"/>
        <dbReference type="ChEBI" id="CHEBI:37565"/>
        <dbReference type="ChEBI" id="CHEBI:58805"/>
        <dbReference type="EC" id="2.7.7.65"/>
    </reaction>
</comment>
<dbReference type="FunFam" id="3.30.70.270:FF:000001">
    <property type="entry name" value="Diguanylate cyclase domain protein"/>
    <property type="match status" value="1"/>
</dbReference>
<keyword evidence="6" id="KW-1185">Reference proteome</keyword>
<dbReference type="Pfam" id="PF00990">
    <property type="entry name" value="GGDEF"/>
    <property type="match status" value="1"/>
</dbReference>
<keyword evidence="3" id="KW-1133">Transmembrane helix</keyword>
<feature type="transmembrane region" description="Helical" evidence="3">
    <location>
        <begin position="191"/>
        <end position="214"/>
    </location>
</feature>
<evidence type="ECO:0000313" key="5">
    <source>
        <dbReference type="EMBL" id="SFM67964.1"/>
    </source>
</evidence>
<dbReference type="EMBL" id="FOUB01000043">
    <property type="protein sequence ID" value="SFM67964.1"/>
    <property type="molecule type" value="Genomic_DNA"/>
</dbReference>
<dbReference type="Gene3D" id="3.30.70.270">
    <property type="match status" value="1"/>
</dbReference>
<proteinExistence type="predicted"/>
<dbReference type="Proteomes" id="UP000183287">
    <property type="component" value="Unassembled WGS sequence"/>
</dbReference>
<feature type="domain" description="GGDEF" evidence="4">
    <location>
        <begin position="256"/>
        <end position="390"/>
    </location>
</feature>
<dbReference type="PROSITE" id="PS50887">
    <property type="entry name" value="GGDEF"/>
    <property type="match status" value="1"/>
</dbReference>
<feature type="transmembrane region" description="Helical" evidence="3">
    <location>
        <begin position="100"/>
        <end position="119"/>
    </location>
</feature>
<dbReference type="AlphaFoldDB" id="A0A1I4SU50"/>
<dbReference type="CDD" id="cd01949">
    <property type="entry name" value="GGDEF"/>
    <property type="match status" value="1"/>
</dbReference>
<dbReference type="OrthoDB" id="9813903at2"/>
<feature type="transmembrane region" description="Helical" evidence="3">
    <location>
        <begin position="12"/>
        <end position="31"/>
    </location>
</feature>
<keyword evidence="3" id="KW-0472">Membrane</keyword>
<feature type="transmembrane region" description="Helical" evidence="3">
    <location>
        <begin position="43"/>
        <end position="61"/>
    </location>
</feature>
<dbReference type="PANTHER" id="PTHR45138:SF9">
    <property type="entry name" value="DIGUANYLATE CYCLASE DGCM-RELATED"/>
    <property type="match status" value="1"/>
</dbReference>
<feature type="transmembrane region" description="Helical" evidence="3">
    <location>
        <begin position="67"/>
        <end position="88"/>
    </location>
</feature>
<organism evidence="5 6">
    <name type="scientific">Nitrosomonas communis</name>
    <dbReference type="NCBI Taxonomy" id="44574"/>
    <lineage>
        <taxon>Bacteria</taxon>
        <taxon>Pseudomonadati</taxon>
        <taxon>Pseudomonadota</taxon>
        <taxon>Betaproteobacteria</taxon>
        <taxon>Nitrosomonadales</taxon>
        <taxon>Nitrosomonadaceae</taxon>
        <taxon>Nitrosomonas</taxon>
    </lineage>
</organism>
<dbReference type="GO" id="GO:0052621">
    <property type="term" value="F:diguanylate cyclase activity"/>
    <property type="evidence" value="ECO:0007669"/>
    <property type="project" value="UniProtKB-EC"/>
</dbReference>
<evidence type="ECO:0000313" key="6">
    <source>
        <dbReference type="Proteomes" id="UP000183287"/>
    </source>
</evidence>
<protein>
    <recommendedName>
        <fullName evidence="1">diguanylate cyclase</fullName>
        <ecNumber evidence="1">2.7.7.65</ecNumber>
    </recommendedName>
</protein>
<dbReference type="InterPro" id="IPR000160">
    <property type="entry name" value="GGDEF_dom"/>
</dbReference>
<dbReference type="NCBIfam" id="TIGR00254">
    <property type="entry name" value="GGDEF"/>
    <property type="match status" value="1"/>
</dbReference>
<evidence type="ECO:0000256" key="3">
    <source>
        <dbReference type="SAM" id="Phobius"/>
    </source>
</evidence>
<dbReference type="PANTHER" id="PTHR45138">
    <property type="entry name" value="REGULATORY COMPONENTS OF SENSORY TRANSDUCTION SYSTEM"/>
    <property type="match status" value="1"/>
</dbReference>
<reference evidence="6" key="1">
    <citation type="submission" date="2016-10" db="EMBL/GenBank/DDBJ databases">
        <authorList>
            <person name="Varghese N."/>
            <person name="Submissions S."/>
        </authorList>
    </citation>
    <scope>NUCLEOTIDE SEQUENCE [LARGE SCALE GENOMIC DNA]</scope>
    <source>
        <strain evidence="6">Nm44</strain>
    </source>
</reference>
<evidence type="ECO:0000256" key="1">
    <source>
        <dbReference type="ARBA" id="ARBA00012528"/>
    </source>
</evidence>
<keyword evidence="3" id="KW-0812">Transmembrane</keyword>
<name>A0A1I4SU50_9PROT</name>
<evidence type="ECO:0000256" key="2">
    <source>
        <dbReference type="ARBA" id="ARBA00034247"/>
    </source>
</evidence>